<keyword evidence="3" id="KW-1185">Reference proteome</keyword>
<dbReference type="Pfam" id="PF09234">
    <property type="entry name" value="DUF1963"/>
    <property type="match status" value="2"/>
</dbReference>
<dbReference type="AlphaFoldDB" id="A0A7G2CGG1"/>
<gene>
    <name evidence="2" type="ORF">ADEAN_000476000</name>
</gene>
<dbReference type="SUPFAM" id="SSF103032">
    <property type="entry name" value="Hypothetical protein YwqG"/>
    <property type="match status" value="2"/>
</dbReference>
<reference evidence="2 3" key="1">
    <citation type="submission" date="2020-08" db="EMBL/GenBank/DDBJ databases">
        <authorList>
            <person name="Newling K."/>
            <person name="Davey J."/>
            <person name="Forrester S."/>
        </authorList>
    </citation>
    <scope>NUCLEOTIDE SEQUENCE [LARGE SCALE GENOMIC DNA]</scope>
    <source>
        <strain evidence="3">Crithidia deanei Carvalho (ATCC PRA-265)</strain>
    </source>
</reference>
<protein>
    <submittedName>
        <fullName evidence="2">Uncharacterized protein</fullName>
    </submittedName>
</protein>
<dbReference type="Gene3D" id="2.30.320.10">
    <property type="entry name" value="YwqG-like"/>
    <property type="match status" value="2"/>
</dbReference>
<organism evidence="2 3">
    <name type="scientific">Angomonas deanei</name>
    <dbReference type="NCBI Taxonomy" id="59799"/>
    <lineage>
        <taxon>Eukaryota</taxon>
        <taxon>Discoba</taxon>
        <taxon>Euglenozoa</taxon>
        <taxon>Kinetoplastea</taxon>
        <taxon>Metakinetoplastina</taxon>
        <taxon>Trypanosomatida</taxon>
        <taxon>Trypanosomatidae</taxon>
        <taxon>Strigomonadinae</taxon>
        <taxon>Angomonas</taxon>
    </lineage>
</organism>
<feature type="region of interest" description="Disordered" evidence="1">
    <location>
        <begin position="267"/>
        <end position="288"/>
    </location>
</feature>
<dbReference type="InterPro" id="IPR015315">
    <property type="entry name" value="DUF1963"/>
</dbReference>
<dbReference type="EMBL" id="LR877152">
    <property type="protein sequence ID" value="CAD2217282.1"/>
    <property type="molecule type" value="Genomic_DNA"/>
</dbReference>
<evidence type="ECO:0000256" key="1">
    <source>
        <dbReference type="SAM" id="MobiDB-lite"/>
    </source>
</evidence>
<dbReference type="InterPro" id="IPR035948">
    <property type="entry name" value="YwqG-like_sf"/>
</dbReference>
<evidence type="ECO:0000313" key="2">
    <source>
        <dbReference type="EMBL" id="CAD2217282.1"/>
    </source>
</evidence>
<dbReference type="VEuPathDB" id="TriTrypDB:ADEAN_000476000"/>
<sequence>MTSLKLALETTRPELHDALRKSARKAYLIKESECAYALRTVTGSAARWKRVGDSSWLTVSRDDSSDGDVAVRCNVPLWASKLGGYGLVPRGVDYPKGSDGQPLQLVAQVNFGELWADAAARDGDFEVPALLPSRGVLAFYADGFDDEYGIDYGDKSTQKNFRILYLDHELRPLEALLEEYRGGAITGEVLESRVGELLWTREEQYDLFEAYLIKKDPPYMPYNSAAEWTNAISRDAQIVSNPQWIQFLRSLTYLPGGCDQNGGRLGRVERPETPAQENGTSDILPDHISPHGRETRPCLWYGVADLYQEFPIFFDGVEEMVPVEAVEFTNHVLVDCFTQHPELADEYIKDENCYLSKLDDFVSPVGFQYFMPSEPDADGKSTFSGIDRQVDRPYHVWNYFGGYPVFAQEDIRERLNLSEVFDTVEQDGKTVLVRRSNADEVLAAHYAKEEPCFLELNEKSHRIQWKDVGSCNLFIKKDDLASEQWTRLSYNWDCV</sequence>
<dbReference type="PANTHER" id="PTHR36436:SF6">
    <property type="entry name" value="SLL5081 PROTEIN"/>
    <property type="match status" value="1"/>
</dbReference>
<evidence type="ECO:0000313" key="3">
    <source>
        <dbReference type="Proteomes" id="UP000515908"/>
    </source>
</evidence>
<dbReference type="Proteomes" id="UP000515908">
    <property type="component" value="Chromosome 08"/>
</dbReference>
<dbReference type="PANTHER" id="PTHR36436">
    <property type="entry name" value="SLL5081 PROTEIN"/>
    <property type="match status" value="1"/>
</dbReference>
<accession>A0A7G2CGG1</accession>
<proteinExistence type="predicted"/>
<name>A0A7G2CGG1_9TRYP</name>